<feature type="domain" description="Bifunctional inhibitor/plant lipid transfer protein/seed storage helical" evidence="2">
    <location>
        <begin position="29"/>
        <end position="79"/>
    </location>
</feature>
<feature type="signal peptide" evidence="1">
    <location>
        <begin position="1"/>
        <end position="26"/>
    </location>
</feature>
<name>A0ABC8KFA6_ERUVS</name>
<dbReference type="Gene3D" id="1.10.110.10">
    <property type="entry name" value="Plant lipid-transfer and hydrophobic proteins"/>
    <property type="match status" value="1"/>
</dbReference>
<organism evidence="3 4">
    <name type="scientific">Eruca vesicaria subsp. sativa</name>
    <name type="common">Garden rocket</name>
    <name type="synonym">Eruca sativa</name>
    <dbReference type="NCBI Taxonomy" id="29727"/>
    <lineage>
        <taxon>Eukaryota</taxon>
        <taxon>Viridiplantae</taxon>
        <taxon>Streptophyta</taxon>
        <taxon>Embryophyta</taxon>
        <taxon>Tracheophyta</taxon>
        <taxon>Spermatophyta</taxon>
        <taxon>Magnoliopsida</taxon>
        <taxon>eudicotyledons</taxon>
        <taxon>Gunneridae</taxon>
        <taxon>Pentapetalae</taxon>
        <taxon>rosids</taxon>
        <taxon>malvids</taxon>
        <taxon>Brassicales</taxon>
        <taxon>Brassicaceae</taxon>
        <taxon>Brassiceae</taxon>
        <taxon>Eruca</taxon>
    </lineage>
</organism>
<reference evidence="3 4" key="1">
    <citation type="submission" date="2022-03" db="EMBL/GenBank/DDBJ databases">
        <authorList>
            <person name="Macdonald S."/>
            <person name="Ahmed S."/>
            <person name="Newling K."/>
        </authorList>
    </citation>
    <scope>NUCLEOTIDE SEQUENCE [LARGE SCALE GENOMIC DNA]</scope>
</reference>
<dbReference type="Proteomes" id="UP001642260">
    <property type="component" value="Unassembled WGS sequence"/>
</dbReference>
<proteinExistence type="predicted"/>
<sequence>MKMVALLLITFFIVLTSFPPPPKADATPKTNGKSCLTNAVKDCFDGIARGAQVGKTCCTTLKDHHTCLCDIIKARMVDSSVLSDSLRVCGIPNPKC</sequence>
<dbReference type="InterPro" id="IPR016140">
    <property type="entry name" value="Bifunc_inhib/LTP/seed_store"/>
</dbReference>
<dbReference type="AlphaFoldDB" id="A0ABC8KFA6"/>
<evidence type="ECO:0000259" key="2">
    <source>
        <dbReference type="Pfam" id="PF14368"/>
    </source>
</evidence>
<comment type="caution">
    <text evidence="3">The sequence shown here is derived from an EMBL/GenBank/DDBJ whole genome shotgun (WGS) entry which is preliminary data.</text>
</comment>
<dbReference type="Pfam" id="PF14368">
    <property type="entry name" value="LTP_2"/>
    <property type="match status" value="1"/>
</dbReference>
<keyword evidence="4" id="KW-1185">Reference proteome</keyword>
<dbReference type="InterPro" id="IPR036312">
    <property type="entry name" value="Bifun_inhib/LTP/seed_sf"/>
</dbReference>
<gene>
    <name evidence="3" type="ORF">ERUC_LOCUS23463</name>
</gene>
<dbReference type="SUPFAM" id="SSF47699">
    <property type="entry name" value="Bifunctional inhibitor/lipid-transfer protein/seed storage 2S albumin"/>
    <property type="match status" value="1"/>
</dbReference>
<evidence type="ECO:0000313" key="3">
    <source>
        <dbReference type="EMBL" id="CAH8357707.1"/>
    </source>
</evidence>
<dbReference type="EMBL" id="CAKOAT010236821">
    <property type="protein sequence ID" value="CAH8357707.1"/>
    <property type="molecule type" value="Genomic_DNA"/>
</dbReference>
<evidence type="ECO:0000256" key="1">
    <source>
        <dbReference type="SAM" id="SignalP"/>
    </source>
</evidence>
<evidence type="ECO:0000313" key="4">
    <source>
        <dbReference type="Proteomes" id="UP001642260"/>
    </source>
</evidence>
<keyword evidence="1" id="KW-0732">Signal</keyword>
<accession>A0ABC8KFA6</accession>
<feature type="chain" id="PRO_5044824652" description="Bifunctional inhibitor/plant lipid transfer protein/seed storage helical domain-containing protein" evidence="1">
    <location>
        <begin position="27"/>
        <end position="96"/>
    </location>
</feature>
<protein>
    <recommendedName>
        <fullName evidence="2">Bifunctional inhibitor/plant lipid transfer protein/seed storage helical domain-containing protein</fullName>
    </recommendedName>
</protein>